<dbReference type="GO" id="GO:0000146">
    <property type="term" value="F:microfilament motor activity"/>
    <property type="evidence" value="ECO:0007669"/>
    <property type="project" value="TreeGrafter"/>
</dbReference>
<dbReference type="Gene3D" id="1.20.5.4820">
    <property type="match status" value="1"/>
</dbReference>
<feature type="compositionally biased region" description="Polar residues" evidence="11">
    <location>
        <begin position="2375"/>
        <end position="2385"/>
    </location>
</feature>
<dbReference type="Gene3D" id="1.20.58.530">
    <property type="match status" value="1"/>
</dbReference>
<evidence type="ECO:0000256" key="10">
    <source>
        <dbReference type="SAM" id="Coils"/>
    </source>
</evidence>
<keyword evidence="5 9" id="KW-0518">Myosin</keyword>
<dbReference type="InterPro" id="IPR008989">
    <property type="entry name" value="Myosin_S1_N"/>
</dbReference>
<feature type="region of interest" description="Actin-binding" evidence="9">
    <location>
        <begin position="657"/>
        <end position="679"/>
    </location>
</feature>
<dbReference type="EMBL" id="MCFH01000002">
    <property type="protein sequence ID" value="ORX59925.1"/>
    <property type="molecule type" value="Genomic_DNA"/>
</dbReference>
<dbReference type="PANTHER" id="PTHR13140:SF857">
    <property type="entry name" value="MYOSIN-11"/>
    <property type="match status" value="1"/>
</dbReference>
<evidence type="ECO:0008006" key="16">
    <source>
        <dbReference type="Google" id="ProtNLM"/>
    </source>
</evidence>
<evidence type="ECO:0000313" key="14">
    <source>
        <dbReference type="EMBL" id="ORX59925.1"/>
    </source>
</evidence>
<dbReference type="CDD" id="cd01377">
    <property type="entry name" value="MYSc_class_II"/>
    <property type="match status" value="1"/>
</dbReference>
<evidence type="ECO:0000259" key="13">
    <source>
        <dbReference type="PROSITE" id="PS51844"/>
    </source>
</evidence>
<evidence type="ECO:0000259" key="12">
    <source>
        <dbReference type="PROSITE" id="PS51456"/>
    </source>
</evidence>
<feature type="compositionally biased region" description="Basic and acidic residues" evidence="11">
    <location>
        <begin position="2316"/>
        <end position="2328"/>
    </location>
</feature>
<dbReference type="InterPro" id="IPR001609">
    <property type="entry name" value="Myosin_head_motor_dom-like"/>
</dbReference>
<comment type="similarity">
    <text evidence="1 9">Belongs to the TRAFAC class myosin-kinesin ATPase superfamily. Myosin family.</text>
</comment>
<dbReference type="PROSITE" id="PS51844">
    <property type="entry name" value="SH3_LIKE"/>
    <property type="match status" value="1"/>
</dbReference>
<gene>
    <name evidence="14" type="ORF">BCR36DRAFT_579372</name>
</gene>
<dbReference type="InterPro" id="IPR027417">
    <property type="entry name" value="P-loop_NTPase"/>
</dbReference>
<dbReference type="Gene3D" id="1.10.287.1490">
    <property type="match status" value="1"/>
</dbReference>
<reference evidence="14 15" key="1">
    <citation type="submission" date="2016-08" db="EMBL/GenBank/DDBJ databases">
        <title>Genomes of anaerobic fungi encode conserved fungal cellulosomes for biomass hydrolysis.</title>
        <authorList>
            <consortium name="DOE Joint Genome Institute"/>
            <person name="Haitjema C.H."/>
            <person name="Gilmore S.P."/>
            <person name="Henske J.K."/>
            <person name="Solomon K.V."/>
            <person name="De Groot R."/>
            <person name="Kuo A."/>
            <person name="Mondo S.J."/>
            <person name="Salamov A.A."/>
            <person name="Labutti K."/>
            <person name="Zhao Z."/>
            <person name="Chiniquy J."/>
            <person name="Barry K."/>
            <person name="Brewer H.M."/>
            <person name="Purvine S.O."/>
            <person name="Wright A.T."/>
            <person name="Boxma B."/>
            <person name="Van Alen T."/>
            <person name="Hackstein J.H."/>
            <person name="Baker S.E."/>
            <person name="Grigoriev I.V."/>
            <person name="O'Malley M.A."/>
        </authorList>
    </citation>
    <scope>NUCLEOTIDE SEQUENCE [LARGE SCALE GENOMIC DNA]</scope>
    <source>
        <strain evidence="15">finn</strain>
    </source>
</reference>
<dbReference type="PROSITE" id="PS51456">
    <property type="entry name" value="MYOSIN_MOTOR"/>
    <property type="match status" value="1"/>
</dbReference>
<sequence length="2408" mass="280578">MENEQEQIIMNTEDITSSSWNEKKWLWIPDPEEGYVACEVLKENGEELKVKIVNGPEKIVNINETEKMNPPKFDRVPDMADLSNLNEPSVIHNLRLRYYSNMIYSYSGLFLVSINPYKNLPIYNDEIIKSYKNMKRADMPPHIYAISDLAYRNLLQNKENQSILITGESGAGKTENTKKVIQYLAEIAGGKIIVNENTKDVSSKKIRRLSNATKGKQFIGSLEEQILQANPILEAFGNAQTVKNNNSSRFGKFIRIEFLPSGYIGGAKIEKYLFEKSRVTYQTNKERNYHIFYQLIKGASKETKDKLLLSDSLDDYKYIKNSKKTIEGVDDVEEFELLKESMLIMGIDEEEQLNFYKIIAVILHLGNINLTKDRNDQALLADTVDIEKVCHLLEVSVDDFTRGLLKPKIKAGRDWITQAKDVTQVQYSIGAFARALYDRMFKYLITCINKILDKSNSNSSFIGVLDIAGFEIFENNSFEQLCINYTNEKLQQYFNHHMFIMEQEEYLREGIEWKFIDFGLDLQPTIDIIEKTSPIGIFSCLDEECVMPKATDETFISKLNTLWKDKSSKYEVPRFNKGFILHHYAGKVEYDTQGWLDKNKDPLNEEITKMVANSPNKFVSNLFPDYQDSSSNNEPQKFSRIKKGLFRTFAQIHKDQLIDLMEKLNSTQPHFVRCILPNTEKKPLKFNNILVLNQLKCNGVLEGIRICRAGFPNKITFSDFRARYELLASKEIPNGFMDGKKTAQIILEHINLDPNRYRIGNSKVYFRAGVLAELEELRDNCLSKSVTLIQTVWRGYSSRKKFTSLLNKLRAIQVIQRNARVYVALREWSWWKLYTKVRPLLNVSRVDEEMKKKENLIKELEEKVNNETSQKQKLEATQKDLESRITELENIINSERRAAADQEEIFNRAQEKIESLEEDLKLTNSELENAENQFKDSMKKNSEYEEELKNLKISLNEQIIKTNKSDTEKAMKDQQIEQFKLDIEANNESISKLQELKEKYEAEINQLHENINAIEGSKNELESNKSKLQNTLVLTQQYLSEEENKNTNLHNENNNMKKELNKIKEMLDETSNNKSKLEEDLTSRNKEINDLNEKLQNELNEKEALEKKLKDITIKLQTSEANYLNEVSEKEKEIFQKKNLEKEINELHDLIQIKGDEETKQSEANRIRENEIQNLRIQLSNLQADYDNLRRTSNSTIEKLRFTLQDSKEDYDKLMAQKQKCDQTISELNEQTNKLNEDINNAEKDKRSLNNNLNSANNKITALEDEIAQMKEQDERKAQQISSLNTKIDEYEKSNLNLDHDRSSLSRQNNALQNELDQEREKNENLESMNYKLKSNISDLQSRIEQEESSKLDAQHQLQLKNDELELYKKNSEKEMEKLKTNSDTNKQKLEETIKELRDQISTLEINNKSLEKAKVRLTAENEDLRHEIECQSNTTRAAEKKAKQIENQVSQLNLVLESEKKKNELSESNIRKLNLQIEMLNSNIDDKNQQINSLNNAKAEMESELQSLIDEVGDGGKNVIELEKTVKKLQNEIDSLKSQIEEMEETNNQITTMKENAENQLVEYRKKMQGELDAKDSQMDEMRRMLLKEVNALGEQLDEVTTQKNDLLKSKKRLEMELESLTSNIDNTERSRIDYEKAKKKAEQTIKELTATLEAKDRECRNYIEVAKIHEQKSNSMQTELENVTNILSSSEKSRDQLKNQVDSLSKELDDNMIEIDNLYSAKKNLEKQVFDLKVELESSEDRVRSLEDNVGDMNTDEIKSKIKLEYEEKLEKLNESRRALLASQRLQQQEIEEKNKDIRSLENQKNILQNDIDDLNSKLEEEILRRNEEENSKNKVISELNTTQEKLFNETNKNKELFDSVTFYKNKSDKYLAKLEIAELSKIKTEKSESMLKIKLRDTEDNLQTTLQEVKHLDERNKLLEKELLEIQDKMVEDSLDLNDALTENQLIKQELADLKDKYKEDVTESEDAMTELRKRFGKENQVLRTELDMERSNFIKIREDKRKLEMELDNANDKLTKEICDRMNWTREKEKAYEKIDELSQACLEATTQQDELRNQIGLQTSEIRELKNSLEDSESKNTSIIKEKHALEHEIEELNEKLSDIDSKNKFYEEQIEEHKAKIDELNDTLEEQTIKVNEMNEKLLKAENEAAEASTRLEREKKESLDVEKNKYELEREITDLNAKLFDLENYVVPDSKKTISKLEKRINELTNKLEVITKEKTQYSQNVRANERTIRELQLQLNEKNKMLEKLEEQKQKTDEKMKEFKNNLSEAEITINNLKIKRHHLKKKVIDYQEKLASYESSGPIAPKQLSGSKDDNLNNVEDPKSVSSSISNIANSRMSLLGSDMDESDMPQTSFNNEQNDDLETGINDMSPINSNISSKRPSMANIEDTQKESTLLPPQPEGN</sequence>
<feature type="domain" description="Myosin N-terminal SH3-like" evidence="13">
    <location>
        <begin position="21"/>
        <end position="70"/>
    </location>
</feature>
<evidence type="ECO:0000256" key="9">
    <source>
        <dbReference type="PROSITE-ProRule" id="PRU00782"/>
    </source>
</evidence>
<dbReference type="SMART" id="SM00242">
    <property type="entry name" value="MYSc"/>
    <property type="match status" value="1"/>
</dbReference>
<dbReference type="InterPro" id="IPR036961">
    <property type="entry name" value="Kinesin_motor_dom_sf"/>
</dbReference>
<dbReference type="SUPFAM" id="SSF52540">
    <property type="entry name" value="P-loop containing nucleoside triphosphate hydrolases"/>
    <property type="match status" value="1"/>
</dbReference>
<evidence type="ECO:0000256" key="5">
    <source>
        <dbReference type="ARBA" id="ARBA00023123"/>
    </source>
</evidence>
<dbReference type="FunFam" id="1.20.58.530:FF:000001">
    <property type="entry name" value="Myosin heavy chain"/>
    <property type="match status" value="1"/>
</dbReference>
<dbReference type="Gene3D" id="1.20.120.720">
    <property type="entry name" value="Myosin VI head, motor domain, U50 subdomain"/>
    <property type="match status" value="1"/>
</dbReference>
<evidence type="ECO:0000256" key="11">
    <source>
        <dbReference type="SAM" id="MobiDB-lite"/>
    </source>
</evidence>
<organism evidence="14 15">
    <name type="scientific">Piromyces finnis</name>
    <dbReference type="NCBI Taxonomy" id="1754191"/>
    <lineage>
        <taxon>Eukaryota</taxon>
        <taxon>Fungi</taxon>
        <taxon>Fungi incertae sedis</taxon>
        <taxon>Chytridiomycota</taxon>
        <taxon>Chytridiomycota incertae sedis</taxon>
        <taxon>Neocallimastigomycetes</taxon>
        <taxon>Neocallimastigales</taxon>
        <taxon>Neocallimastigaceae</taxon>
        <taxon>Piromyces</taxon>
    </lineage>
</organism>
<feature type="binding site" evidence="9">
    <location>
        <begin position="167"/>
        <end position="174"/>
    </location>
    <ligand>
        <name>ATP</name>
        <dbReference type="ChEBI" id="CHEBI:30616"/>
    </ligand>
</feature>
<dbReference type="PANTHER" id="PTHR13140">
    <property type="entry name" value="MYOSIN"/>
    <property type="match status" value="1"/>
</dbReference>
<dbReference type="GO" id="GO:1903475">
    <property type="term" value="P:mitotic actomyosin contractile ring assembly"/>
    <property type="evidence" value="ECO:0007669"/>
    <property type="project" value="UniProtKB-ARBA"/>
</dbReference>
<dbReference type="GO" id="GO:1902404">
    <property type="term" value="P:mitotic actomyosin contractile ring contraction"/>
    <property type="evidence" value="ECO:0007669"/>
    <property type="project" value="UniProtKB-ARBA"/>
</dbReference>
<keyword evidence="2 9" id="KW-0547">Nucleotide-binding</keyword>
<dbReference type="SUPFAM" id="SSF90257">
    <property type="entry name" value="Myosin rod fragments"/>
    <property type="match status" value="4"/>
</dbReference>
<keyword evidence="6 9" id="KW-0505">Motor protein</keyword>
<evidence type="ECO:0000256" key="3">
    <source>
        <dbReference type="ARBA" id="ARBA00022840"/>
    </source>
</evidence>
<dbReference type="SUPFAM" id="SSF144284">
    <property type="entry name" value="Sec2 N-terminal region"/>
    <property type="match status" value="1"/>
</dbReference>
<evidence type="ECO:0000256" key="2">
    <source>
        <dbReference type="ARBA" id="ARBA00022741"/>
    </source>
</evidence>
<feature type="region of interest" description="Disordered" evidence="11">
    <location>
        <begin position="2305"/>
        <end position="2334"/>
    </location>
</feature>
<feature type="region of interest" description="Disordered" evidence="11">
    <location>
        <begin position="2346"/>
        <end position="2408"/>
    </location>
</feature>
<dbReference type="GO" id="GO:0120104">
    <property type="term" value="C:mitotic actomyosin contractile ring, proximal layer"/>
    <property type="evidence" value="ECO:0007669"/>
    <property type="project" value="UniProtKB-ARBA"/>
</dbReference>
<evidence type="ECO:0000256" key="1">
    <source>
        <dbReference type="ARBA" id="ARBA00008314"/>
    </source>
</evidence>
<evidence type="ECO:0000256" key="4">
    <source>
        <dbReference type="ARBA" id="ARBA00023054"/>
    </source>
</evidence>
<evidence type="ECO:0000313" key="15">
    <source>
        <dbReference type="Proteomes" id="UP000193719"/>
    </source>
</evidence>
<evidence type="ECO:0000256" key="6">
    <source>
        <dbReference type="ARBA" id="ARBA00023175"/>
    </source>
</evidence>
<protein>
    <recommendedName>
        <fullName evidence="16">Myosin heavy chain</fullName>
    </recommendedName>
</protein>
<dbReference type="InterPro" id="IPR004009">
    <property type="entry name" value="SH3_Myosin"/>
</dbReference>
<comment type="caution">
    <text evidence="14">The sequence shown here is derived from an EMBL/GenBank/DDBJ whole genome shotgun (WGS) entry which is preliminary data.</text>
</comment>
<dbReference type="Pfam" id="PF01576">
    <property type="entry name" value="Myosin_tail_1"/>
    <property type="match status" value="2"/>
</dbReference>
<dbReference type="Gene3D" id="1.10.10.820">
    <property type="match status" value="1"/>
</dbReference>
<dbReference type="Pfam" id="PF00612">
    <property type="entry name" value="IQ"/>
    <property type="match status" value="1"/>
</dbReference>
<dbReference type="GO" id="GO:0007015">
    <property type="term" value="P:actin filament organization"/>
    <property type="evidence" value="ECO:0007669"/>
    <property type="project" value="TreeGrafter"/>
</dbReference>
<dbReference type="Pfam" id="PF02736">
    <property type="entry name" value="Myosin_N"/>
    <property type="match status" value="1"/>
</dbReference>
<keyword evidence="4 10" id="KW-0175">Coiled coil</keyword>
<dbReference type="Gene3D" id="1.20.5.340">
    <property type="match status" value="2"/>
</dbReference>
<dbReference type="SUPFAM" id="SSF57997">
    <property type="entry name" value="Tropomyosin"/>
    <property type="match status" value="1"/>
</dbReference>
<dbReference type="Pfam" id="PF00063">
    <property type="entry name" value="Myosin_head"/>
    <property type="match status" value="1"/>
</dbReference>
<evidence type="ECO:0000256" key="7">
    <source>
        <dbReference type="ARBA" id="ARBA00023203"/>
    </source>
</evidence>
<dbReference type="FunFam" id="1.20.5.4820:FF:000002">
    <property type="entry name" value="Myosin heavy chain 10"/>
    <property type="match status" value="1"/>
</dbReference>
<dbReference type="FunFam" id="1.20.120.720:FF:000001">
    <property type="entry name" value="Myosin heavy chain, muscle"/>
    <property type="match status" value="1"/>
</dbReference>
<proteinExistence type="inferred from homology"/>
<keyword evidence="3 9" id="KW-0067">ATP-binding</keyword>
<dbReference type="InterPro" id="IPR002928">
    <property type="entry name" value="Myosin_tail"/>
</dbReference>
<feature type="coiled-coil region" evidence="10">
    <location>
        <begin position="843"/>
        <end position="1848"/>
    </location>
</feature>
<dbReference type="OrthoDB" id="6108017at2759"/>
<dbReference type="Gene3D" id="2.30.30.360">
    <property type="entry name" value="Myosin S1 fragment, N-terminal"/>
    <property type="match status" value="1"/>
</dbReference>
<dbReference type="InterPro" id="IPR000048">
    <property type="entry name" value="IQ_motif_EF-hand-BS"/>
</dbReference>
<keyword evidence="15" id="KW-1185">Reference proteome</keyword>
<dbReference type="Gene3D" id="6.10.140.910">
    <property type="match status" value="1"/>
</dbReference>
<feature type="coiled-coil region" evidence="10">
    <location>
        <begin position="1898"/>
        <end position="2298"/>
    </location>
</feature>
<dbReference type="GO" id="GO:0051015">
    <property type="term" value="F:actin filament binding"/>
    <property type="evidence" value="ECO:0007669"/>
    <property type="project" value="InterPro"/>
</dbReference>
<dbReference type="FunFam" id="1.10.10.820:FF:000001">
    <property type="entry name" value="Myosin heavy chain"/>
    <property type="match status" value="1"/>
</dbReference>
<dbReference type="Gene3D" id="3.40.850.10">
    <property type="entry name" value="Kinesin motor domain"/>
    <property type="match status" value="1"/>
</dbReference>
<dbReference type="GO" id="GO:0005524">
    <property type="term" value="F:ATP binding"/>
    <property type="evidence" value="ECO:0007669"/>
    <property type="project" value="UniProtKB-UniRule"/>
</dbReference>
<reference evidence="14 15" key="2">
    <citation type="submission" date="2016-08" db="EMBL/GenBank/DDBJ databases">
        <title>Pervasive Adenine N6-methylation of Active Genes in Fungi.</title>
        <authorList>
            <consortium name="DOE Joint Genome Institute"/>
            <person name="Mondo S.J."/>
            <person name="Dannebaum R.O."/>
            <person name="Kuo R.C."/>
            <person name="Labutti K."/>
            <person name="Haridas S."/>
            <person name="Kuo A."/>
            <person name="Salamov A."/>
            <person name="Ahrendt S.R."/>
            <person name="Lipzen A."/>
            <person name="Sullivan W."/>
            <person name="Andreopoulos W.B."/>
            <person name="Clum A."/>
            <person name="Lindquist E."/>
            <person name="Daum C."/>
            <person name="Ramamoorthy G.K."/>
            <person name="Gryganskyi A."/>
            <person name="Culley D."/>
            <person name="Magnuson J.K."/>
            <person name="James T.Y."/>
            <person name="O'Malley M.A."/>
            <person name="Stajich J.E."/>
            <person name="Spatafora J.W."/>
            <person name="Visel A."/>
            <person name="Grigoriev I.V."/>
        </authorList>
    </citation>
    <scope>NUCLEOTIDE SEQUENCE [LARGE SCALE GENOMIC DNA]</scope>
    <source>
        <strain evidence="15">finn</strain>
    </source>
</reference>
<dbReference type="STRING" id="1754191.A0A1Y1VLX0"/>
<name>A0A1Y1VLX0_9FUNG</name>
<dbReference type="Proteomes" id="UP000193719">
    <property type="component" value="Unassembled WGS sequence"/>
</dbReference>
<keyword evidence="7 9" id="KW-0009">Actin-binding</keyword>
<dbReference type="PRINTS" id="PR00193">
    <property type="entry name" value="MYOSINHEAVY"/>
</dbReference>
<dbReference type="GO" id="GO:0016459">
    <property type="term" value="C:myosin complex"/>
    <property type="evidence" value="ECO:0007669"/>
    <property type="project" value="UniProtKB-KW"/>
</dbReference>
<accession>A0A1Y1VLX0</accession>
<dbReference type="GO" id="GO:0016020">
    <property type="term" value="C:membrane"/>
    <property type="evidence" value="ECO:0007669"/>
    <property type="project" value="TreeGrafter"/>
</dbReference>
<evidence type="ECO:0000256" key="8">
    <source>
        <dbReference type="ARBA" id="ARBA00064372"/>
    </source>
</evidence>
<dbReference type="FunFam" id="3.40.850.10:FF:000101">
    <property type="entry name" value="Slow myosin heavy chain 2"/>
    <property type="match status" value="1"/>
</dbReference>
<dbReference type="PROSITE" id="PS50096">
    <property type="entry name" value="IQ"/>
    <property type="match status" value="1"/>
</dbReference>
<feature type="domain" description="Myosin motor" evidence="12">
    <location>
        <begin position="74"/>
        <end position="779"/>
    </location>
</feature>
<comment type="subunit">
    <text evidence="8">Binds to cdc4 and rlc1.</text>
</comment>